<dbReference type="Proteomes" id="UP000602510">
    <property type="component" value="Unassembled WGS sequence"/>
</dbReference>
<protein>
    <submittedName>
        <fullName evidence="3">Tc5 transposase DNA-binding domain</fullName>
    </submittedName>
</protein>
<keyword evidence="1 3" id="KW-0238">DNA-binding</keyword>
<sequence>MAEGKRKDTRTHLTLQQKAKLRAFLVANPGLPQFAVADWVREQFHVRLGRTTLYRIQHAPESAFTTGNLSRKKQRRVKFPEFERRLLEFYEERRARREDVSDDLLLRQAAGCRAASGISEDELKLSNGWLYRFKIRHQLTGTPPQLGQQDENKNQEDRSFELELLPVVGAPSSDEDRGPVILSARALTTVQAPGFLNWEPVGEVQQDQVVLIADGILLQQSGLYQLSVQIKHTASTTGAPVAFIFKVYCGDRLVGHCDSNTSVQNDVANSIWVDTNLLVSAQAVLKVEFLAPGYAFTDSSLVLRRRLL</sequence>
<feature type="domain" description="HTH CENPB-type" evidence="2">
    <location>
        <begin position="70"/>
        <end position="143"/>
    </location>
</feature>
<evidence type="ECO:0000256" key="1">
    <source>
        <dbReference type="ARBA" id="ARBA00023125"/>
    </source>
</evidence>
<evidence type="ECO:0000259" key="2">
    <source>
        <dbReference type="PROSITE" id="PS51253"/>
    </source>
</evidence>
<keyword evidence="5" id="KW-1185">Reference proteome</keyword>
<dbReference type="EMBL" id="WSZM01000067">
    <property type="protein sequence ID" value="KAF4044556.1"/>
    <property type="molecule type" value="Genomic_DNA"/>
</dbReference>
<organism evidence="3 5">
    <name type="scientific">Phytophthora infestans</name>
    <name type="common">Potato late blight agent</name>
    <name type="synonym">Botrytis infestans</name>
    <dbReference type="NCBI Taxonomy" id="4787"/>
    <lineage>
        <taxon>Eukaryota</taxon>
        <taxon>Sar</taxon>
        <taxon>Stramenopiles</taxon>
        <taxon>Oomycota</taxon>
        <taxon>Peronosporomycetes</taxon>
        <taxon>Peronosporales</taxon>
        <taxon>Peronosporaceae</taxon>
        <taxon>Phytophthora</taxon>
    </lineage>
</organism>
<evidence type="ECO:0000313" key="4">
    <source>
        <dbReference type="EMBL" id="KAF4148234.1"/>
    </source>
</evidence>
<dbReference type="EMBL" id="JAACNO010000312">
    <property type="protein sequence ID" value="KAF4148234.1"/>
    <property type="molecule type" value="Genomic_DNA"/>
</dbReference>
<accession>A0A833X0J3</accession>
<dbReference type="AlphaFoldDB" id="A0A833X0J3"/>
<dbReference type="InterPro" id="IPR009057">
    <property type="entry name" value="Homeodomain-like_sf"/>
</dbReference>
<dbReference type="InterPro" id="IPR006600">
    <property type="entry name" value="HTH_CenpB_DNA-bd_dom"/>
</dbReference>
<dbReference type="SMART" id="SM00674">
    <property type="entry name" value="CENPB"/>
    <property type="match status" value="1"/>
</dbReference>
<dbReference type="PROSITE" id="PS51253">
    <property type="entry name" value="HTH_CENPB"/>
    <property type="match status" value="1"/>
</dbReference>
<dbReference type="Proteomes" id="UP000704712">
    <property type="component" value="Unassembled WGS sequence"/>
</dbReference>
<name>A0A833X0J3_PHYIN</name>
<dbReference type="GO" id="GO:0003677">
    <property type="term" value="F:DNA binding"/>
    <property type="evidence" value="ECO:0007669"/>
    <property type="project" value="UniProtKB-KW"/>
</dbReference>
<evidence type="ECO:0000313" key="3">
    <source>
        <dbReference type="EMBL" id="KAF4044556.1"/>
    </source>
</evidence>
<proteinExistence type="predicted"/>
<reference evidence="3" key="1">
    <citation type="submission" date="2020-04" db="EMBL/GenBank/DDBJ databases">
        <title>Hybrid Assembly of Korean Phytophthora infestans isolates.</title>
        <authorList>
            <person name="Prokchorchik M."/>
            <person name="Lee Y."/>
            <person name="Seo J."/>
            <person name="Cho J.-H."/>
            <person name="Park Y.-E."/>
            <person name="Jang D.-C."/>
            <person name="Im J.-S."/>
            <person name="Choi J.-G."/>
            <person name="Park H.-J."/>
            <person name="Lee G.-B."/>
            <person name="Lee Y.-G."/>
            <person name="Hong S.-Y."/>
            <person name="Cho K."/>
            <person name="Sohn K.H."/>
        </authorList>
    </citation>
    <scope>NUCLEOTIDE SEQUENCE</scope>
    <source>
        <strain evidence="3">KR_1_A1</strain>
        <strain evidence="4">KR_2_A2</strain>
    </source>
</reference>
<gene>
    <name evidence="3" type="ORF">GN244_ATG03101</name>
    <name evidence="4" type="ORF">GN958_ATG02558</name>
</gene>
<dbReference type="Pfam" id="PF03221">
    <property type="entry name" value="HTH_Tnp_Tc5"/>
    <property type="match status" value="1"/>
</dbReference>
<dbReference type="SUPFAM" id="SSF46689">
    <property type="entry name" value="Homeodomain-like"/>
    <property type="match status" value="1"/>
</dbReference>
<evidence type="ECO:0000313" key="5">
    <source>
        <dbReference type="Proteomes" id="UP000602510"/>
    </source>
</evidence>
<dbReference type="Gene3D" id="1.10.10.60">
    <property type="entry name" value="Homeodomain-like"/>
    <property type="match status" value="1"/>
</dbReference>
<comment type="caution">
    <text evidence="3">The sequence shown here is derived from an EMBL/GenBank/DDBJ whole genome shotgun (WGS) entry which is preliminary data.</text>
</comment>